<gene>
    <name evidence="2" type="ORF">DIC66_09160</name>
</gene>
<evidence type="ECO:0000313" key="2">
    <source>
        <dbReference type="EMBL" id="RFO97287.1"/>
    </source>
</evidence>
<dbReference type="Pfam" id="PF01584">
    <property type="entry name" value="CheW"/>
    <property type="match status" value="1"/>
</dbReference>
<evidence type="ECO:0000259" key="1">
    <source>
        <dbReference type="Pfam" id="PF01584"/>
    </source>
</evidence>
<evidence type="ECO:0000313" key="3">
    <source>
        <dbReference type="Proteomes" id="UP000260665"/>
    </source>
</evidence>
<dbReference type="RefSeq" id="WP_117176323.1">
    <property type="nucleotide sequence ID" value="NZ_QFZK01000004.1"/>
</dbReference>
<dbReference type="GO" id="GO:0007165">
    <property type="term" value="P:signal transduction"/>
    <property type="evidence" value="ECO:0007669"/>
    <property type="project" value="InterPro"/>
</dbReference>
<keyword evidence="3" id="KW-1185">Reference proteome</keyword>
<dbReference type="InterPro" id="IPR036061">
    <property type="entry name" value="CheW-like_dom_sf"/>
</dbReference>
<feature type="domain" description="CheW-like" evidence="1">
    <location>
        <begin position="689"/>
        <end position="821"/>
    </location>
</feature>
<reference evidence="2 3" key="1">
    <citation type="submission" date="2018-05" db="EMBL/GenBank/DDBJ databases">
        <title>Rhodoferax soyangensis sp.nov., isolated from an oligotrophic freshwater lake.</title>
        <authorList>
            <person name="Park M."/>
        </authorList>
    </citation>
    <scope>NUCLEOTIDE SEQUENCE [LARGE SCALE GENOMIC DNA]</scope>
    <source>
        <strain evidence="2 3">IMCC26218</strain>
    </source>
</reference>
<dbReference type="Proteomes" id="UP000260665">
    <property type="component" value="Unassembled WGS sequence"/>
</dbReference>
<dbReference type="AlphaFoldDB" id="A0A3E1RD41"/>
<organism evidence="2 3">
    <name type="scientific">Rhodoferax lacus</name>
    <dbReference type="NCBI Taxonomy" id="2184758"/>
    <lineage>
        <taxon>Bacteria</taxon>
        <taxon>Pseudomonadati</taxon>
        <taxon>Pseudomonadota</taxon>
        <taxon>Betaproteobacteria</taxon>
        <taxon>Burkholderiales</taxon>
        <taxon>Comamonadaceae</taxon>
        <taxon>Rhodoferax</taxon>
    </lineage>
</organism>
<accession>A0A3E1RD41</accession>
<dbReference type="SUPFAM" id="SSF50341">
    <property type="entry name" value="CheW-like"/>
    <property type="match status" value="1"/>
</dbReference>
<protein>
    <recommendedName>
        <fullName evidence="1">CheW-like domain-containing protein</fullName>
    </recommendedName>
</protein>
<dbReference type="GO" id="GO:0006935">
    <property type="term" value="P:chemotaxis"/>
    <property type="evidence" value="ECO:0007669"/>
    <property type="project" value="InterPro"/>
</dbReference>
<sequence>MNTATEIVAPRMQALQKLEKTLKKLDLSWKVIETTARVVSPPQVAGYIETLEHTRLAFSQLAREMVEQIALTHLQNGERDLASKAQVAIDILVRNLFERTADVGFIATDGPLVSYALSPEADAAHSLHARLNEYRAKYTVYDDILVLDTSARVLLALKPRATAPAVAPGWWEPALSQHGYGEHYGPSALFPNQGPVLLYTHRILSPEGRACGVVVLKFDLQSELASIFKTLQARDTVLLLLDGDARVVASNAPALFAVKDALQLPQALRHNKAPGATFNHQGVAYLLAHCETRGYQGYAGPGWTAMALVGLEQAFESVQQQEPGAHNAGFADIELDNPELHQIIARARTIEEDLSRVIWNGKLNESNAVAGSALSPVFAEIGRTSQQTIAVFDQAIHELKVLLMDGRRAELAAHASLAVDIMDRNLYERANDCRWWALSEELAVLLQELQTAPSEAAQQRAADILAHLNSLYTVYRRVALFDRQGRILAVSRDAQSMQGDASIPSALLQRTLALQGSQAYAVSEMVPHALADGACTYLYCAPIRQPGTQQCLGGMALAFNCTDELQAMLKDSLPADSAASGFFVDPSGRVLSSTHGDVAVGESPAFVTELLAQAPQSAAGRLCHWNGRNYLAGMAPSQGYREFKVSDGYREAVQSVLLTAVDLSVVAKPAITLPLRSEDASGLASHFGVVQCGRLMFGLGSEHVIEAVAALRLSAPAVASESVGMLTYTQGGKSSLLAVYDACVLTGQAPIADPSQAVAIIVRCQEKHIALLVNRLIDVIASDPIAEPPGGLNPKAPWISGYIHDSRADTEPVFTIDPNGLELDGVV</sequence>
<dbReference type="InterPro" id="IPR002545">
    <property type="entry name" value="CheW-lke_dom"/>
</dbReference>
<proteinExistence type="predicted"/>
<name>A0A3E1RD41_9BURK</name>
<dbReference type="EMBL" id="QFZK01000004">
    <property type="protein sequence ID" value="RFO97287.1"/>
    <property type="molecule type" value="Genomic_DNA"/>
</dbReference>
<comment type="caution">
    <text evidence="2">The sequence shown here is derived from an EMBL/GenBank/DDBJ whole genome shotgun (WGS) entry which is preliminary data.</text>
</comment>
<dbReference type="OrthoDB" id="9814866at2"/>